<feature type="compositionally biased region" description="Acidic residues" evidence="1">
    <location>
        <begin position="626"/>
        <end position="637"/>
    </location>
</feature>
<feature type="compositionally biased region" description="Acidic residues" evidence="1">
    <location>
        <begin position="752"/>
        <end position="780"/>
    </location>
</feature>
<feature type="compositionally biased region" description="Acidic residues" evidence="1">
    <location>
        <begin position="592"/>
        <end position="609"/>
    </location>
</feature>
<dbReference type="SMART" id="SM00976">
    <property type="entry name" value="Telo_bind"/>
    <property type="match status" value="1"/>
</dbReference>
<feature type="region of interest" description="Disordered" evidence="1">
    <location>
        <begin position="430"/>
        <end position="510"/>
    </location>
</feature>
<feature type="region of interest" description="Disordered" evidence="1">
    <location>
        <begin position="1"/>
        <end position="23"/>
    </location>
</feature>
<evidence type="ECO:0000313" key="4">
    <source>
        <dbReference type="Proteomes" id="UP000672032"/>
    </source>
</evidence>
<organism evidence="3 4">
    <name type="scientific">Monilinia vaccinii-corymbosi</name>
    <dbReference type="NCBI Taxonomy" id="61207"/>
    <lineage>
        <taxon>Eukaryota</taxon>
        <taxon>Fungi</taxon>
        <taxon>Dikarya</taxon>
        <taxon>Ascomycota</taxon>
        <taxon>Pezizomycotina</taxon>
        <taxon>Leotiomycetes</taxon>
        <taxon>Helotiales</taxon>
        <taxon>Sclerotiniaceae</taxon>
        <taxon>Monilinia</taxon>
    </lineage>
</organism>
<dbReference type="GO" id="GO:0003677">
    <property type="term" value="F:DNA binding"/>
    <property type="evidence" value="ECO:0007669"/>
    <property type="project" value="InterPro"/>
</dbReference>
<feature type="domain" description="Telomeric single stranded DNA binding POT1/Cdc13" evidence="2">
    <location>
        <begin position="1536"/>
        <end position="1671"/>
    </location>
</feature>
<feature type="compositionally biased region" description="Polar residues" evidence="1">
    <location>
        <begin position="614"/>
        <end position="623"/>
    </location>
</feature>
<dbReference type="GO" id="GO:0000723">
    <property type="term" value="P:telomere maintenance"/>
    <property type="evidence" value="ECO:0007669"/>
    <property type="project" value="InterPro"/>
</dbReference>
<feature type="compositionally biased region" description="Polar residues" evidence="1">
    <location>
        <begin position="1399"/>
        <end position="1409"/>
    </location>
</feature>
<feature type="compositionally biased region" description="Low complexity" evidence="1">
    <location>
        <begin position="377"/>
        <end position="388"/>
    </location>
</feature>
<dbReference type="EMBL" id="CP063407">
    <property type="protein sequence ID" value="QSZ32875.1"/>
    <property type="molecule type" value="Genomic_DNA"/>
</dbReference>
<feature type="region of interest" description="Disordered" evidence="1">
    <location>
        <begin position="1161"/>
        <end position="1190"/>
    </location>
</feature>
<dbReference type="Pfam" id="PF02765">
    <property type="entry name" value="POT1"/>
    <property type="match status" value="1"/>
</dbReference>
<proteinExistence type="predicted"/>
<feature type="compositionally biased region" description="Polar residues" evidence="1">
    <location>
        <begin position="970"/>
        <end position="984"/>
    </location>
</feature>
<feature type="compositionally biased region" description="Polar residues" evidence="1">
    <location>
        <begin position="247"/>
        <end position="256"/>
    </location>
</feature>
<feature type="region of interest" description="Disordered" evidence="1">
    <location>
        <begin position="1371"/>
        <end position="1430"/>
    </location>
</feature>
<accession>A0A8A3PCQ0</accession>
<dbReference type="Gene3D" id="2.40.50.140">
    <property type="entry name" value="Nucleic acid-binding proteins"/>
    <property type="match status" value="1"/>
</dbReference>
<feature type="region of interest" description="Disordered" evidence="1">
    <location>
        <begin position="347"/>
        <end position="367"/>
    </location>
</feature>
<feature type="region of interest" description="Disordered" evidence="1">
    <location>
        <begin position="1445"/>
        <end position="1491"/>
    </location>
</feature>
<dbReference type="OrthoDB" id="5363079at2759"/>
<feature type="region of interest" description="Disordered" evidence="1">
    <location>
        <begin position="1277"/>
        <end position="1297"/>
    </location>
</feature>
<feature type="compositionally biased region" description="Polar residues" evidence="1">
    <location>
        <begin position="571"/>
        <end position="586"/>
    </location>
</feature>
<evidence type="ECO:0000259" key="2">
    <source>
        <dbReference type="SMART" id="SM00976"/>
    </source>
</evidence>
<evidence type="ECO:0000256" key="1">
    <source>
        <dbReference type="SAM" id="MobiDB-lite"/>
    </source>
</evidence>
<feature type="compositionally biased region" description="Polar residues" evidence="1">
    <location>
        <begin position="495"/>
        <end position="507"/>
    </location>
</feature>
<dbReference type="InterPro" id="IPR011564">
    <property type="entry name" value="Telomer_end-bd_POT1/Cdc13"/>
</dbReference>
<dbReference type="GO" id="GO:0000781">
    <property type="term" value="C:chromosome, telomeric region"/>
    <property type="evidence" value="ECO:0007669"/>
    <property type="project" value="InterPro"/>
</dbReference>
<gene>
    <name evidence="3" type="ORF">DSL72_002456</name>
</gene>
<dbReference type="CDD" id="cd04497">
    <property type="entry name" value="hPOT1_OB1_like"/>
    <property type="match status" value="1"/>
</dbReference>
<feature type="compositionally biased region" description="Basic and acidic residues" evidence="1">
    <location>
        <begin position="1376"/>
        <end position="1395"/>
    </location>
</feature>
<feature type="region of interest" description="Disordered" evidence="1">
    <location>
        <begin position="372"/>
        <end position="391"/>
    </location>
</feature>
<dbReference type="SUPFAM" id="SSF50249">
    <property type="entry name" value="Nucleic acid-binding proteins"/>
    <property type="match status" value="1"/>
</dbReference>
<feature type="compositionally biased region" description="Acidic residues" evidence="1">
    <location>
        <begin position="1071"/>
        <end position="1080"/>
    </location>
</feature>
<feature type="compositionally biased region" description="Basic and acidic residues" evidence="1">
    <location>
        <begin position="430"/>
        <end position="442"/>
    </location>
</feature>
<feature type="compositionally biased region" description="Polar residues" evidence="1">
    <location>
        <begin position="1109"/>
        <end position="1126"/>
    </location>
</feature>
<feature type="compositionally biased region" description="Basic and acidic residues" evidence="1">
    <location>
        <begin position="1097"/>
        <end position="1108"/>
    </location>
</feature>
<feature type="region of interest" description="Disordered" evidence="1">
    <location>
        <begin position="241"/>
        <end position="323"/>
    </location>
</feature>
<dbReference type="InterPro" id="IPR012340">
    <property type="entry name" value="NA-bd_OB-fold"/>
</dbReference>
<feature type="region of interest" description="Disordered" evidence="1">
    <location>
        <begin position="557"/>
        <end position="1004"/>
    </location>
</feature>
<name>A0A8A3PCQ0_9HELO</name>
<feature type="compositionally biased region" description="Basic and acidic residues" evidence="1">
    <location>
        <begin position="1127"/>
        <end position="1141"/>
    </location>
</feature>
<keyword evidence="4" id="KW-1185">Reference proteome</keyword>
<protein>
    <recommendedName>
        <fullName evidence="2">Telomeric single stranded DNA binding POT1/Cdc13 domain-containing protein</fullName>
    </recommendedName>
</protein>
<feature type="compositionally biased region" description="Polar residues" evidence="1">
    <location>
        <begin position="354"/>
        <end position="367"/>
    </location>
</feature>
<feature type="compositionally biased region" description="Polar residues" evidence="1">
    <location>
        <begin position="1694"/>
        <end position="1703"/>
    </location>
</feature>
<sequence>MAEVMAEPTAEPTAETNGIPDSITTSTLESTTHIPIAQLTPLLPTPASRSVKAVVTLTWPYSSRTGSVAFLLAEPDFRLRRTRGQVRVQFSGSSANIIAKSAISSGDEVVLCLDGVEYIEAEATNATPGRGVEFELKFTERLLLQFRSEESQHVKLINIDHPDPEPISTPAPVPTAEIETESQIPEIPATPVPFSRRVTPQNLEEYLSPVFLKRERTSYGSIFAEGYDPFEVEDGSVRGKGRKRTRLSTSWRFTSRSPSPGPEVEEPVASPLENGIQEPSNQHAPAMTDEGVQTMEVETEETAESTQTLDQNKPKTIEETETDGVVQVLPAEARLQEEPQVEEAIANTMPPPQKQSDSSIPEIEQQGTPLDSVVENLPSSPQLRPLPSEGLPLVPPLVTSRFEMFNNHIHNDNDLGLEVPNVSATISAEADAKIQGNDKDGDLYGASPPRRTSDELNSDQTNHQTSKIPSGNVYGSPNMGTIFTPHQEGQFLSPYDTSGPDSYTSAGNYAGMSREQRQYVPLGMEEGMSEYNYPDPEQIHTKSNNWETQGMEYPDLEDDHQQSASHGPYPQLSSMASMARSQSHQSPVVDLIDSDEEEEEEDAEGSSEVEDNRQQQVPNSHFPVNNEEETFYNEEKEDGSSIYGDENTVEYNTHRDVPEGDYGDGYESGYSGENDEGMSLRDGGGSSGEDDYEEDNYSDDEMDNQAPLQRQPQGAPEIIDLLSSDDENEKPAAVTETPRPRSGPADAHSIDDLEDDEKDEDEEEIEEDEDEEIEEDEDKDEYGREEGLDVGDEELQNVGIPTTKSQEFVRESSELADDESTENKSPLGTDGDGSIETDAKIPELGSNELESGLDTQMNVDASLDALKDTQNSPQSRDTAEGEDAAKLIPEPMDVETSLADPSTPTDEVDAENTTDNLDGLFEKLEEAESETQSQQGPSSIEGVEPQSDTADIENEVEKIGNEEVVESSDKANTYENPSQKSVQIEATDDLSSAEDVSHTSMPVGDRENTMVSALENSPSIPVSVEVSDGPEISSSEKERMMKQVAKSGWSDSPKKTPLFSKVFSLDGANDASDESEEVDEHTEAHVSFPILPVAETEDQKESIDESEHISPTQNSAHSMAITQSHPNDQHPTSDDTQKMDVDDTFTSISDLVQFQLQEEMGEDMDEDTEVIQTDESVEKDLSTDSIEDEDQISLQEEIAEDQDEENDRISLQEDIDGDRDEVAATDVMDRDAVKLIDLDLEDFEVKITETEVTEVQKTKSIETEVEQVQEDLVEDDVVEDEQSEVKQDDGEEFEDGKSEAEQIEANFGEAEMTELETQRSLAELADTKIFGQVTEMIEVDEESFSRTIEDTEATIDETKVVLEQIRSVPPSFSALLRRENRKEPSPGSEKGEKELASASPKQIRSSNEPSPEIKKKKNLSTAVTPRQTRSKKLDLVPEIVIPITPITPITPTKPTKPDKENERLSTCGSDRSRRSPSLVLDEEDAPQGHDASAEVALESLELPESPTKAGHILRSPAYSDPKLRLTKYLRNDLSDYTTLKVLRFKLKSKLDILAIATSVPPDPQRAKSGPRHYTITFTITDQTIAPSGVVEVKIFRQYKSALPTPKIGDGILLRGFNVSSLKGKGFALRSEEGSSWAVFKNEGTEVEIREPPVEFGHGEKKHMKDLREWFHELDDDQKTKLERVSTVMEKGSPGKSTPQKGKK</sequence>
<reference evidence="3" key="1">
    <citation type="submission" date="2020-10" db="EMBL/GenBank/DDBJ databases">
        <title>Genome Sequence of Monilinia vaccinii-corymbosi Sheds Light on Mummy Berry Disease Infection of Blueberry and Mating Type.</title>
        <authorList>
            <person name="Yow A.G."/>
            <person name="Zhang Y."/>
            <person name="Bansal K."/>
            <person name="Eacker S.M."/>
            <person name="Sullivan S."/>
            <person name="Liachko I."/>
            <person name="Cubeta M.A."/>
            <person name="Rollins J.A."/>
            <person name="Ashrafi H."/>
        </authorList>
    </citation>
    <scope>NUCLEOTIDE SEQUENCE</scope>
    <source>
        <strain evidence="3">RL-1</strain>
    </source>
</reference>
<dbReference type="Proteomes" id="UP000672032">
    <property type="component" value="Chromosome 3"/>
</dbReference>
<evidence type="ECO:0000313" key="3">
    <source>
        <dbReference type="EMBL" id="QSZ32875.1"/>
    </source>
</evidence>
<feature type="region of interest" description="Disordered" evidence="1">
    <location>
        <begin position="1016"/>
        <end position="1053"/>
    </location>
</feature>
<feature type="region of interest" description="Disordered" evidence="1">
    <location>
        <begin position="1684"/>
        <end position="1703"/>
    </location>
</feature>
<feature type="region of interest" description="Disordered" evidence="1">
    <location>
        <begin position="1067"/>
        <end position="1142"/>
    </location>
</feature>
<feature type="compositionally biased region" description="Polar residues" evidence="1">
    <location>
        <begin position="458"/>
        <end position="481"/>
    </location>
</feature>
<feature type="compositionally biased region" description="Acidic residues" evidence="1">
    <location>
        <begin position="688"/>
        <end position="703"/>
    </location>
</feature>